<dbReference type="GeneID" id="34451286"/>
<dbReference type="PANTHER" id="PTHR36167:SF4">
    <property type="entry name" value="FUNGAL N-TERMINAL DOMAIN-CONTAINING PROTEIN"/>
    <property type="match status" value="1"/>
</dbReference>
<dbReference type="OrthoDB" id="5431013at2759"/>
<dbReference type="AlphaFoldDB" id="A0A1F7ZSR9"/>
<dbReference type="GO" id="GO:0006355">
    <property type="term" value="P:regulation of DNA-templated transcription"/>
    <property type="evidence" value="ECO:0007669"/>
    <property type="project" value="InterPro"/>
</dbReference>
<sequence>MEAVGSASAICGIAAAGIQCSIKLIALAGLVKSAQGDITDIAEGVLLNASILQQLGELAKIGISHEQTPLYTNGNNDKSKIPHPATGGDAEGSTEPQQGIFNAAGLAVILELVTECNDIFSTLNEVVRETSKELSGNTEGQIRIKSTRAGMVKWPFTMPQIESMRVRLRDAKGTLMLMLQVAMLRDSEKAMEG</sequence>
<keyword evidence="3" id="KW-1185">Reference proteome</keyword>
<proteinExistence type="predicted"/>
<comment type="caution">
    <text evidence="2">The sequence shown here is derived from an EMBL/GenBank/DDBJ whole genome shotgun (WGS) entry which is preliminary data.</text>
</comment>
<feature type="region of interest" description="Disordered" evidence="1">
    <location>
        <begin position="69"/>
        <end position="94"/>
    </location>
</feature>
<dbReference type="PANTHER" id="PTHR36167">
    <property type="entry name" value="C2H2 FINGER DOMAIN TRANSCRIPTION FACTOR (EUROFUNG)-RELATED"/>
    <property type="match status" value="1"/>
</dbReference>
<name>A0A1F7ZSR9_9EURO</name>
<evidence type="ECO:0000256" key="1">
    <source>
        <dbReference type="SAM" id="MobiDB-lite"/>
    </source>
</evidence>
<evidence type="ECO:0000313" key="3">
    <source>
        <dbReference type="Proteomes" id="UP000179179"/>
    </source>
</evidence>
<evidence type="ECO:0000313" key="2">
    <source>
        <dbReference type="EMBL" id="OGM42319.1"/>
    </source>
</evidence>
<dbReference type="EMBL" id="LYCR01000091">
    <property type="protein sequence ID" value="OGM42319.1"/>
    <property type="molecule type" value="Genomic_DNA"/>
</dbReference>
<dbReference type="InterPro" id="IPR039327">
    <property type="entry name" value="CON7-like"/>
</dbReference>
<organism evidence="2 3">
    <name type="scientific">Aspergillus bombycis</name>
    <dbReference type="NCBI Taxonomy" id="109264"/>
    <lineage>
        <taxon>Eukaryota</taxon>
        <taxon>Fungi</taxon>
        <taxon>Dikarya</taxon>
        <taxon>Ascomycota</taxon>
        <taxon>Pezizomycotina</taxon>
        <taxon>Eurotiomycetes</taxon>
        <taxon>Eurotiomycetidae</taxon>
        <taxon>Eurotiales</taxon>
        <taxon>Aspergillaceae</taxon>
        <taxon>Aspergillus</taxon>
    </lineage>
</organism>
<reference evidence="2 3" key="1">
    <citation type="journal article" date="2016" name="Genome Biol. Evol.">
        <title>Draft genome sequence of an aflatoxigenic Aspergillus species, A. bombycis.</title>
        <authorList>
            <person name="Moore G.G."/>
            <person name="Mack B.M."/>
            <person name="Beltz S.B."/>
            <person name="Gilbert M.K."/>
        </authorList>
    </citation>
    <scope>NUCLEOTIDE SEQUENCE [LARGE SCALE GENOMIC DNA]</scope>
    <source>
        <strain evidence="3">NRRL 26010</strain>
    </source>
</reference>
<dbReference type="Proteomes" id="UP000179179">
    <property type="component" value="Unassembled WGS sequence"/>
</dbReference>
<dbReference type="RefSeq" id="XP_022386036.1">
    <property type="nucleotide sequence ID" value="XM_022535025.1"/>
</dbReference>
<gene>
    <name evidence="2" type="ORF">ABOM_007896</name>
</gene>
<accession>A0A1F7ZSR9</accession>
<protein>
    <submittedName>
        <fullName evidence="2">Uncharacterized protein</fullName>
    </submittedName>
</protein>